<dbReference type="EMBL" id="MBPK01000032">
    <property type="protein sequence ID" value="PKT81060.1"/>
    <property type="molecule type" value="Genomic_DNA"/>
</dbReference>
<keyword evidence="1" id="KW-1003">Cell membrane</keyword>
<dbReference type="Proteomes" id="UP000233350">
    <property type="component" value="Unassembled WGS sequence"/>
</dbReference>
<evidence type="ECO:0000313" key="7">
    <source>
        <dbReference type="Proteomes" id="UP000233350"/>
    </source>
</evidence>
<accession>A0A2N3PJ63</accession>
<dbReference type="InterPro" id="IPR009993">
    <property type="entry name" value="WecF"/>
</dbReference>
<dbReference type="Pfam" id="PF07429">
    <property type="entry name" value="Glyco_transf_56"/>
    <property type="match status" value="1"/>
</dbReference>
<keyword evidence="4" id="KW-0808">Transferase</keyword>
<reference evidence="6 7" key="1">
    <citation type="submission" date="2016-07" db="EMBL/GenBank/DDBJ databases">
        <title>Detection of Helicobacter winghamensis from caecal content of red fox (Vulpes vulpes).</title>
        <authorList>
            <person name="Zanoni R.G."/>
            <person name="Florio D."/>
            <person name="Caffara M."/>
            <person name="Renzi M."/>
            <person name="Parisi A."/>
            <person name="Pasquali F."/>
            <person name="Manfreda G."/>
        </authorList>
    </citation>
    <scope>NUCLEOTIDE SEQUENCE [LARGE SCALE GENOMIC DNA]</scope>
    <source>
        <strain evidence="6 7">295_13</strain>
    </source>
</reference>
<sequence>MILHILSSATHSVRFVEFMQKYFDLKKHKFVYVRPDICKYGLSNFKEVEHISTLKQQLKLIYLMQKADKIILHGLWRHEVINLLYFQKWLLKKCYWVLWGGDFCLGKESYSRRHNFVLQNVGHLISIAGDYEYVKKEYNTKGEVFYSKSFYVSNVFNGELYLSNKDGKLVILIGNSADPLNLHKDILNALKPYRDSNIELICPLSYGSNKEYQDEIIEYGKNIFGAKFKPLVEFMPLNAYLDLLSSLDIAIFAHKNQQAYGNIIQLLGMGKKVYMRKTTAYNEVLKNGLKIFDFDSGVDLCRIDDSAIKNHHLTKNIYSLENMLSEFKELFGVDNEAF</sequence>
<dbReference type="GO" id="GO:0009246">
    <property type="term" value="P:enterobacterial common antigen biosynthetic process"/>
    <property type="evidence" value="ECO:0007669"/>
    <property type="project" value="InterPro"/>
</dbReference>
<evidence type="ECO:0000256" key="4">
    <source>
        <dbReference type="ARBA" id="ARBA00022679"/>
    </source>
</evidence>
<comment type="caution">
    <text evidence="6">The sequence shown here is derived from an EMBL/GenBank/DDBJ whole genome shotgun (WGS) entry which is preliminary data.</text>
</comment>
<evidence type="ECO:0000256" key="3">
    <source>
        <dbReference type="ARBA" id="ARBA00022676"/>
    </source>
</evidence>
<proteinExistence type="predicted"/>
<keyword evidence="5" id="KW-0472">Membrane</keyword>
<evidence type="ECO:0008006" key="8">
    <source>
        <dbReference type="Google" id="ProtNLM"/>
    </source>
</evidence>
<evidence type="ECO:0000256" key="5">
    <source>
        <dbReference type="ARBA" id="ARBA00023136"/>
    </source>
</evidence>
<evidence type="ECO:0000256" key="1">
    <source>
        <dbReference type="ARBA" id="ARBA00022475"/>
    </source>
</evidence>
<protein>
    <recommendedName>
        <fullName evidence="8">TDP-N-acetylfucosamine:lipid II N-acetylfucosaminyltransferase</fullName>
    </recommendedName>
</protein>
<evidence type="ECO:0000313" key="6">
    <source>
        <dbReference type="EMBL" id="PKT81060.1"/>
    </source>
</evidence>
<keyword evidence="7" id="KW-1185">Reference proteome</keyword>
<dbReference type="STRING" id="556267.HWAG_00257"/>
<name>A0A2N3PJ63_9HELI</name>
<evidence type="ECO:0000256" key="2">
    <source>
        <dbReference type="ARBA" id="ARBA00022519"/>
    </source>
</evidence>
<dbReference type="GO" id="GO:0008417">
    <property type="term" value="F:fucosyltransferase activity"/>
    <property type="evidence" value="ECO:0007669"/>
    <property type="project" value="InterPro"/>
</dbReference>
<dbReference type="GeneID" id="97289437"/>
<dbReference type="RefSeq" id="WP_040498249.1">
    <property type="nucleotide sequence ID" value="NZ_CABKOI010000021.1"/>
</dbReference>
<dbReference type="AlphaFoldDB" id="A0A2N3PJ63"/>
<organism evidence="6 7">
    <name type="scientific">Helicobacter winghamensis</name>
    <dbReference type="NCBI Taxonomy" id="157268"/>
    <lineage>
        <taxon>Bacteria</taxon>
        <taxon>Pseudomonadati</taxon>
        <taxon>Campylobacterota</taxon>
        <taxon>Epsilonproteobacteria</taxon>
        <taxon>Campylobacterales</taxon>
        <taxon>Helicobacteraceae</taxon>
        <taxon>Helicobacter</taxon>
    </lineage>
</organism>
<dbReference type="OrthoDB" id="1083028at2"/>
<gene>
    <name evidence="6" type="ORF">BCM31_04550</name>
</gene>
<keyword evidence="3" id="KW-0328">Glycosyltransferase</keyword>
<keyword evidence="2" id="KW-0997">Cell inner membrane</keyword>